<evidence type="ECO:0000313" key="1">
    <source>
        <dbReference type="EMBL" id="MBW4465969.1"/>
    </source>
</evidence>
<protein>
    <submittedName>
        <fullName evidence="1">Uncharacterized protein</fullName>
    </submittedName>
</protein>
<name>A0A951PCM1_9CYAN</name>
<gene>
    <name evidence="1" type="ORF">KME07_11095</name>
</gene>
<proteinExistence type="predicted"/>
<accession>A0A951PCM1</accession>
<dbReference type="EMBL" id="JAHHHV010000064">
    <property type="protein sequence ID" value="MBW4465969.1"/>
    <property type="molecule type" value="Genomic_DNA"/>
</dbReference>
<reference evidence="1" key="1">
    <citation type="submission" date="2021-05" db="EMBL/GenBank/DDBJ databases">
        <authorList>
            <person name="Pietrasiak N."/>
            <person name="Ward R."/>
            <person name="Stajich J.E."/>
            <person name="Kurbessoian T."/>
        </authorList>
    </citation>
    <scope>NUCLEOTIDE SEQUENCE</scope>
    <source>
        <strain evidence="1">GSE-TBD4-15B</strain>
    </source>
</reference>
<reference evidence="1" key="2">
    <citation type="journal article" date="2022" name="Microbiol. Resour. Announc.">
        <title>Metagenome Sequencing to Explore Phylogenomics of Terrestrial Cyanobacteria.</title>
        <authorList>
            <person name="Ward R.D."/>
            <person name="Stajich J.E."/>
            <person name="Johansen J.R."/>
            <person name="Huntemann M."/>
            <person name="Clum A."/>
            <person name="Foster B."/>
            <person name="Foster B."/>
            <person name="Roux S."/>
            <person name="Palaniappan K."/>
            <person name="Varghese N."/>
            <person name="Mukherjee S."/>
            <person name="Reddy T.B.K."/>
            <person name="Daum C."/>
            <person name="Copeland A."/>
            <person name="Chen I.A."/>
            <person name="Ivanova N.N."/>
            <person name="Kyrpides N.C."/>
            <person name="Shapiro N."/>
            <person name="Eloe-Fadrosh E.A."/>
            <person name="Pietrasiak N."/>
        </authorList>
    </citation>
    <scope>NUCLEOTIDE SEQUENCE</scope>
    <source>
        <strain evidence="1">GSE-TBD4-15B</strain>
    </source>
</reference>
<comment type="caution">
    <text evidence="1">The sequence shown here is derived from an EMBL/GenBank/DDBJ whole genome shotgun (WGS) entry which is preliminary data.</text>
</comment>
<evidence type="ECO:0000313" key="2">
    <source>
        <dbReference type="Proteomes" id="UP000707356"/>
    </source>
</evidence>
<dbReference type="AlphaFoldDB" id="A0A951PCM1"/>
<dbReference type="Proteomes" id="UP000707356">
    <property type="component" value="Unassembled WGS sequence"/>
</dbReference>
<sequence length="86" mass="9384">MSERFISEQQLKQAVREVLAEMLGVGIEKSIAASRQWYDTSSAYSLLGLDDAEQLHDAVRSGLLRVGQEVRATQATGKAAPLSVSY</sequence>
<organism evidence="1 2">
    <name type="scientific">Pegethrix bostrychoides GSE-TBD4-15B</name>
    <dbReference type="NCBI Taxonomy" id="2839662"/>
    <lineage>
        <taxon>Bacteria</taxon>
        <taxon>Bacillati</taxon>
        <taxon>Cyanobacteriota</taxon>
        <taxon>Cyanophyceae</taxon>
        <taxon>Oculatellales</taxon>
        <taxon>Oculatellaceae</taxon>
        <taxon>Pegethrix</taxon>
    </lineage>
</organism>